<evidence type="ECO:0000313" key="1">
    <source>
        <dbReference type="EMBL" id="HIZ23969.1"/>
    </source>
</evidence>
<sequence length="219" mass="24044">MTNGSLSEHAARLQECGANVIMCGFQALGEVSYERELRGETNLFEDVAILSREARNVVIGGCFTDAGRLRRKSVVVAEKGRILGVSDMVNRIDGGVFRAGAGIKIYETGAGKLGVIVAEDVYFPRVAETLSVCGADMAVCIFEQFADGIELVLARAQAYFYGIPLVLCGYGYAFIADIGGKVRFASPQNLCTFELAREQEYHLVETRRRGFFRKKRGEF</sequence>
<gene>
    <name evidence="1" type="ORF">H9812_00615</name>
</gene>
<dbReference type="Proteomes" id="UP000824044">
    <property type="component" value="Unassembled WGS sequence"/>
</dbReference>
<dbReference type="InterPro" id="IPR036526">
    <property type="entry name" value="C-N_Hydrolase_sf"/>
</dbReference>
<name>A0A9D2IUV3_9FIRM</name>
<dbReference type="SUPFAM" id="SSF56317">
    <property type="entry name" value="Carbon-nitrogen hydrolase"/>
    <property type="match status" value="1"/>
</dbReference>
<accession>A0A9D2IUV3</accession>
<reference evidence="1" key="1">
    <citation type="journal article" date="2021" name="PeerJ">
        <title>Extensive microbial diversity within the chicken gut microbiome revealed by metagenomics and culture.</title>
        <authorList>
            <person name="Gilroy R."/>
            <person name="Ravi A."/>
            <person name="Getino M."/>
            <person name="Pursley I."/>
            <person name="Horton D.L."/>
            <person name="Alikhan N.F."/>
            <person name="Baker D."/>
            <person name="Gharbi K."/>
            <person name="Hall N."/>
            <person name="Watson M."/>
            <person name="Adriaenssens E.M."/>
            <person name="Foster-Nyarko E."/>
            <person name="Jarju S."/>
            <person name="Secka A."/>
            <person name="Antonio M."/>
            <person name="Oren A."/>
            <person name="Chaudhuri R.R."/>
            <person name="La Ragione R."/>
            <person name="Hildebrand F."/>
            <person name="Pallen M.J."/>
        </authorList>
    </citation>
    <scope>NUCLEOTIDE SEQUENCE</scope>
    <source>
        <strain evidence="1">CHK33-5263</strain>
    </source>
</reference>
<evidence type="ECO:0008006" key="3">
    <source>
        <dbReference type="Google" id="ProtNLM"/>
    </source>
</evidence>
<comment type="caution">
    <text evidence="1">The sequence shown here is derived from an EMBL/GenBank/DDBJ whole genome shotgun (WGS) entry which is preliminary data.</text>
</comment>
<organism evidence="1 2">
    <name type="scientific">Candidatus Gallimonas intestinigallinarum</name>
    <dbReference type="NCBI Taxonomy" id="2838604"/>
    <lineage>
        <taxon>Bacteria</taxon>
        <taxon>Bacillati</taxon>
        <taxon>Bacillota</taxon>
        <taxon>Clostridia</taxon>
        <taxon>Candidatus Gallimonas</taxon>
    </lineage>
</organism>
<dbReference type="Gene3D" id="3.60.110.10">
    <property type="entry name" value="Carbon-nitrogen hydrolase"/>
    <property type="match status" value="1"/>
</dbReference>
<proteinExistence type="predicted"/>
<protein>
    <recommendedName>
        <fullName evidence="3">CN hydrolase domain-containing protein</fullName>
    </recommendedName>
</protein>
<reference evidence="1" key="2">
    <citation type="submission" date="2021-04" db="EMBL/GenBank/DDBJ databases">
        <authorList>
            <person name="Gilroy R."/>
        </authorList>
    </citation>
    <scope>NUCLEOTIDE SEQUENCE</scope>
    <source>
        <strain evidence="1">CHK33-5263</strain>
    </source>
</reference>
<dbReference type="AlphaFoldDB" id="A0A9D2IUV3"/>
<dbReference type="EMBL" id="DXBS01000014">
    <property type="protein sequence ID" value="HIZ23969.1"/>
    <property type="molecule type" value="Genomic_DNA"/>
</dbReference>
<evidence type="ECO:0000313" key="2">
    <source>
        <dbReference type="Proteomes" id="UP000824044"/>
    </source>
</evidence>